<evidence type="ECO:0000313" key="5">
    <source>
        <dbReference type="EMBL" id="SVA20287.1"/>
    </source>
</evidence>
<dbReference type="InterPro" id="IPR041720">
    <property type="entry name" value="FbaB-like"/>
</dbReference>
<reference evidence="5" key="1">
    <citation type="submission" date="2018-05" db="EMBL/GenBank/DDBJ databases">
        <authorList>
            <person name="Lanie J.A."/>
            <person name="Ng W.-L."/>
            <person name="Kazmierczak K.M."/>
            <person name="Andrzejewski T.M."/>
            <person name="Davidsen T.M."/>
            <person name="Wayne K.J."/>
            <person name="Tettelin H."/>
            <person name="Glass J.I."/>
            <person name="Rusch D."/>
            <person name="Podicherti R."/>
            <person name="Tsui H.-C.T."/>
            <person name="Winkler M.E."/>
        </authorList>
    </citation>
    <scope>NUCLEOTIDE SEQUENCE</scope>
</reference>
<dbReference type="PANTHER" id="PTHR47916:SF1">
    <property type="entry name" value="3-HYDROXY-5-PHOSPHONOOXYPENTANE-2,4-DIONE THIOLASE"/>
    <property type="match status" value="1"/>
</dbReference>
<dbReference type="Gene3D" id="3.20.20.70">
    <property type="entry name" value="Aldolase class I"/>
    <property type="match status" value="1"/>
</dbReference>
<keyword evidence="4" id="KW-0704">Schiff base</keyword>
<dbReference type="Pfam" id="PF01791">
    <property type="entry name" value="DeoC"/>
    <property type="match status" value="1"/>
</dbReference>
<evidence type="ECO:0000256" key="2">
    <source>
        <dbReference type="ARBA" id="ARBA00022679"/>
    </source>
</evidence>
<dbReference type="HAMAP" id="MF_00960">
    <property type="entry name" value="ADH_synthase"/>
    <property type="match status" value="1"/>
</dbReference>
<accession>A0A381TZ43</accession>
<keyword evidence="2" id="KW-0808">Transferase</keyword>
<dbReference type="GO" id="GO:0009073">
    <property type="term" value="P:aromatic amino acid family biosynthetic process"/>
    <property type="evidence" value="ECO:0007669"/>
    <property type="project" value="UniProtKB-KW"/>
</dbReference>
<dbReference type="PANTHER" id="PTHR47916">
    <property type="entry name" value="FRUCTOSE-BISPHOSPHATE ALDOLASE CLASS 1"/>
    <property type="match status" value="1"/>
</dbReference>
<dbReference type="SMART" id="SM01133">
    <property type="entry name" value="DeoC"/>
    <property type="match status" value="1"/>
</dbReference>
<dbReference type="GO" id="GO:0004332">
    <property type="term" value="F:fructose-bisphosphate aldolase activity"/>
    <property type="evidence" value="ECO:0007669"/>
    <property type="project" value="InterPro"/>
</dbReference>
<dbReference type="SUPFAM" id="SSF51569">
    <property type="entry name" value="Aldolase"/>
    <property type="match status" value="1"/>
</dbReference>
<dbReference type="GO" id="GO:0008652">
    <property type="term" value="P:amino acid biosynthetic process"/>
    <property type="evidence" value="ECO:0007669"/>
    <property type="project" value="UniProtKB-KW"/>
</dbReference>
<dbReference type="GO" id="GO:0016836">
    <property type="term" value="F:hydro-lyase activity"/>
    <property type="evidence" value="ECO:0007669"/>
    <property type="project" value="InterPro"/>
</dbReference>
<dbReference type="AlphaFoldDB" id="A0A381TZ43"/>
<dbReference type="EMBL" id="UINC01005279">
    <property type="protein sequence ID" value="SVA20287.1"/>
    <property type="molecule type" value="Genomic_DNA"/>
</dbReference>
<dbReference type="PIRSF" id="PIRSF038992">
    <property type="entry name" value="Aldolase_Ia"/>
    <property type="match status" value="1"/>
</dbReference>
<keyword evidence="3" id="KW-0057">Aromatic amino acid biosynthesis</keyword>
<evidence type="ECO:0000256" key="4">
    <source>
        <dbReference type="ARBA" id="ARBA00023270"/>
    </source>
</evidence>
<evidence type="ECO:0008006" key="6">
    <source>
        <dbReference type="Google" id="ProtNLM"/>
    </source>
</evidence>
<dbReference type="InterPro" id="IPR010210">
    <property type="entry name" value="ADH_synthase"/>
</dbReference>
<dbReference type="InterPro" id="IPR013785">
    <property type="entry name" value="Aldolase_TIM"/>
</dbReference>
<organism evidence="5">
    <name type="scientific">marine metagenome</name>
    <dbReference type="NCBI Taxonomy" id="408172"/>
    <lineage>
        <taxon>unclassified sequences</taxon>
        <taxon>metagenomes</taxon>
        <taxon>ecological metagenomes</taxon>
    </lineage>
</organism>
<gene>
    <name evidence="5" type="ORF">METZ01_LOCUS73141</name>
</gene>
<sequence>VAIIFKWYTEIIPSMTTGIEIRLNRILRKGKMLCIPMDHGISNGPIEGLEKPHSMIYKCESHGITCVIINKGVIKTLPRPPKVGILVHFSASTSLSTAPNRKMLTGSVKEALRLGADGVSLHINIGGKEEPEMLADLGKISEQCHEWNVPLLAMMYPRGENVKNPHDPEVVAHTARIGAECGADIVKTLYTGDIDSFSKVVESIPVPVVIAGGPKAETDIEVLQMTEDAMNAGAKGVTYGRNIFAHRSPEKIVEALAGIIFKNQTAKEVVSLIDNQ</sequence>
<name>A0A381TZ43_9ZZZZ</name>
<dbReference type="InterPro" id="IPR050456">
    <property type="entry name" value="DeoC/FbaB_aldolase"/>
</dbReference>
<dbReference type="NCBIfam" id="NF005556">
    <property type="entry name" value="PRK07226.1"/>
    <property type="match status" value="1"/>
</dbReference>
<dbReference type="NCBIfam" id="TIGR01949">
    <property type="entry name" value="ADH_synth"/>
    <property type="match status" value="1"/>
</dbReference>
<protein>
    <recommendedName>
        <fullName evidence="6">Fructose-bisphosphate aldolase</fullName>
    </recommendedName>
</protein>
<dbReference type="CDD" id="cd00958">
    <property type="entry name" value="DhnA"/>
    <property type="match status" value="1"/>
</dbReference>
<dbReference type="GO" id="GO:0016740">
    <property type="term" value="F:transferase activity"/>
    <property type="evidence" value="ECO:0007669"/>
    <property type="project" value="UniProtKB-KW"/>
</dbReference>
<keyword evidence="1" id="KW-0028">Amino-acid biosynthesis</keyword>
<dbReference type="InterPro" id="IPR002915">
    <property type="entry name" value="DeoC/FbaB/LacD_aldolase"/>
</dbReference>
<feature type="non-terminal residue" evidence="5">
    <location>
        <position position="1"/>
    </location>
</feature>
<evidence type="ECO:0000256" key="3">
    <source>
        <dbReference type="ARBA" id="ARBA00023141"/>
    </source>
</evidence>
<proteinExistence type="inferred from homology"/>
<evidence type="ECO:0000256" key="1">
    <source>
        <dbReference type="ARBA" id="ARBA00022605"/>
    </source>
</evidence>